<dbReference type="EMBL" id="WEGI01000003">
    <property type="protein sequence ID" value="MQY25870.1"/>
    <property type="molecule type" value="Genomic_DNA"/>
</dbReference>
<keyword evidence="3" id="KW-1185">Reference proteome</keyword>
<feature type="region of interest" description="Disordered" evidence="1">
    <location>
        <begin position="337"/>
        <end position="359"/>
    </location>
</feature>
<comment type="caution">
    <text evidence="2">The sequence shown here is derived from an EMBL/GenBank/DDBJ whole genome shotgun (WGS) entry which is preliminary data.</text>
</comment>
<sequence length="359" mass="37575">MLRRIAHPMLAADSIVGGVDALFDPEPRVRAVADLVQRGEKTLPPRVAAYLPGNATQVVRINAVVRIGGGVLLAMGRMPRLSVVLLAATAVPTAVSEHDFWNEQDRDRRSAKRSGFLKQVSLFGGLLIASTDRAGKPSLTWRGKRAAARLRGDTAPWREHLAEAAELGPELGAALRHRGEQLAEAARSGGESLAGTTHDLGVRAGSAAADRVGSVLDTTRARGGDLLDTARDRGGDLLGTARDRGADLAGTTRDRGGDLLGSARDRGGDLVGTARDRGAGLVDSARDRGGDLLGTARDRGADLVDSARDRGGDLLGTTRDRGADLLDTVRDRGSDLLGSARDRGSRLTGAARDAVGRAH</sequence>
<dbReference type="OrthoDB" id="329282at2"/>
<organism evidence="2 3">
    <name type="scientific">Nocardia aurantia</name>
    <dbReference type="NCBI Taxonomy" id="2585199"/>
    <lineage>
        <taxon>Bacteria</taxon>
        <taxon>Bacillati</taxon>
        <taxon>Actinomycetota</taxon>
        <taxon>Actinomycetes</taxon>
        <taxon>Mycobacteriales</taxon>
        <taxon>Nocardiaceae</taxon>
        <taxon>Nocardia</taxon>
    </lineage>
</organism>
<evidence type="ECO:0000256" key="1">
    <source>
        <dbReference type="SAM" id="MobiDB-lite"/>
    </source>
</evidence>
<proteinExistence type="predicted"/>
<evidence type="ECO:0000313" key="2">
    <source>
        <dbReference type="EMBL" id="MQY25870.1"/>
    </source>
</evidence>
<evidence type="ECO:0000313" key="3">
    <source>
        <dbReference type="Proteomes" id="UP000431401"/>
    </source>
</evidence>
<reference evidence="2 3" key="1">
    <citation type="submission" date="2019-10" db="EMBL/GenBank/DDBJ databases">
        <title>Nocardia macrotermitis sp. nov. and Nocardia aurantia sp. nov., isolated from the gut of fungus growing-termite Macrotermes natalensis.</title>
        <authorList>
            <person name="Benndorf R."/>
            <person name="Schwitalla J."/>
            <person name="Martin K."/>
            <person name="De Beer W."/>
            <person name="Kaster A.-K."/>
            <person name="Vollmers J."/>
            <person name="Poulsen M."/>
            <person name="Beemelmanns C."/>
        </authorList>
    </citation>
    <scope>NUCLEOTIDE SEQUENCE [LARGE SCALE GENOMIC DNA]</scope>
    <source>
        <strain evidence="2 3">RB56</strain>
    </source>
</reference>
<dbReference type="RefSeq" id="WP_153339743.1">
    <property type="nucleotide sequence ID" value="NZ_WEGI01000003.1"/>
</dbReference>
<dbReference type="AlphaFoldDB" id="A0A7K0DJ81"/>
<evidence type="ECO:0008006" key="4">
    <source>
        <dbReference type="Google" id="ProtNLM"/>
    </source>
</evidence>
<name>A0A7K0DJ81_9NOCA</name>
<feature type="region of interest" description="Disordered" evidence="1">
    <location>
        <begin position="230"/>
        <end position="275"/>
    </location>
</feature>
<gene>
    <name evidence="2" type="ORF">NRB56_14290</name>
</gene>
<dbReference type="Proteomes" id="UP000431401">
    <property type="component" value="Unassembled WGS sequence"/>
</dbReference>
<protein>
    <recommendedName>
        <fullName evidence="4">DoxX family protein</fullName>
    </recommendedName>
</protein>
<accession>A0A7K0DJ81</accession>